<reference evidence="2" key="1">
    <citation type="submission" date="2019-12" db="EMBL/GenBank/DDBJ databases">
        <authorList>
            <person name="Cremers G."/>
        </authorList>
    </citation>
    <scope>NUCLEOTIDE SEQUENCE</scope>
    <source>
        <strain evidence="2">Mbul1</strain>
    </source>
</reference>
<feature type="compositionally biased region" description="Polar residues" evidence="1">
    <location>
        <begin position="1"/>
        <end position="16"/>
    </location>
</feature>
<dbReference type="AlphaFoldDB" id="A0A679J222"/>
<evidence type="ECO:0000256" key="1">
    <source>
        <dbReference type="SAM" id="MobiDB-lite"/>
    </source>
</evidence>
<proteinExistence type="predicted"/>
<accession>A0A679J222</accession>
<evidence type="ECO:0000313" key="2">
    <source>
        <dbReference type="EMBL" id="CAA2105213.1"/>
    </source>
</evidence>
<protein>
    <submittedName>
        <fullName evidence="2">Uncharacterized protein</fullName>
    </submittedName>
</protein>
<feature type="region of interest" description="Disordered" evidence="1">
    <location>
        <begin position="1"/>
        <end position="48"/>
    </location>
</feature>
<sequence length="48" mass="5043">MGAASPSTWAPFSGRSNTDRIHAGEGEDANVGGRAGVNQYPSERVEPR</sequence>
<gene>
    <name evidence="2" type="ORF">MBUL_03079</name>
</gene>
<dbReference type="EMBL" id="LR743504">
    <property type="protein sequence ID" value="CAA2105213.1"/>
    <property type="molecule type" value="Genomic_DNA"/>
</dbReference>
<name>A0A679J222_9HYPH</name>
<organism evidence="2">
    <name type="scientific">Methylobacterium bullatum</name>
    <dbReference type="NCBI Taxonomy" id="570505"/>
    <lineage>
        <taxon>Bacteria</taxon>
        <taxon>Pseudomonadati</taxon>
        <taxon>Pseudomonadota</taxon>
        <taxon>Alphaproteobacteria</taxon>
        <taxon>Hyphomicrobiales</taxon>
        <taxon>Methylobacteriaceae</taxon>
        <taxon>Methylobacterium</taxon>
    </lineage>
</organism>